<accession>A0A1G9AVW9</accession>
<dbReference type="RefSeq" id="WP_093158745.1">
    <property type="nucleotide sequence ID" value="NZ_FNEK01000037.1"/>
</dbReference>
<gene>
    <name evidence="4" type="ORF">SAMN04488026_103722</name>
</gene>
<dbReference type="Proteomes" id="UP000199382">
    <property type="component" value="Unassembled WGS sequence"/>
</dbReference>
<keyword evidence="2" id="KW-0472">Membrane</keyword>
<dbReference type="Pfam" id="PF13400">
    <property type="entry name" value="Tad"/>
    <property type="match status" value="1"/>
</dbReference>
<organism evidence="4 5">
    <name type="scientific">Aliiruegeria lutimaris</name>
    <dbReference type="NCBI Taxonomy" id="571298"/>
    <lineage>
        <taxon>Bacteria</taxon>
        <taxon>Pseudomonadati</taxon>
        <taxon>Pseudomonadota</taxon>
        <taxon>Alphaproteobacteria</taxon>
        <taxon>Rhodobacterales</taxon>
        <taxon>Roseobacteraceae</taxon>
        <taxon>Aliiruegeria</taxon>
    </lineage>
</organism>
<feature type="compositionally biased region" description="Polar residues" evidence="1">
    <location>
        <begin position="254"/>
        <end position="266"/>
    </location>
</feature>
<dbReference type="InterPro" id="IPR028087">
    <property type="entry name" value="Tad_N"/>
</dbReference>
<evidence type="ECO:0000313" key="4">
    <source>
        <dbReference type="EMBL" id="SDK31387.1"/>
    </source>
</evidence>
<evidence type="ECO:0000256" key="2">
    <source>
        <dbReference type="SAM" id="Phobius"/>
    </source>
</evidence>
<evidence type="ECO:0000259" key="3">
    <source>
        <dbReference type="PROSITE" id="PS50234"/>
    </source>
</evidence>
<evidence type="ECO:0000256" key="1">
    <source>
        <dbReference type="SAM" id="MobiDB-lite"/>
    </source>
</evidence>
<dbReference type="OrthoDB" id="7522752at2"/>
<dbReference type="SUPFAM" id="SSF53300">
    <property type="entry name" value="vWA-like"/>
    <property type="match status" value="1"/>
</dbReference>
<evidence type="ECO:0000313" key="5">
    <source>
        <dbReference type="Proteomes" id="UP000199382"/>
    </source>
</evidence>
<feature type="region of interest" description="Disordered" evidence="1">
    <location>
        <begin position="247"/>
        <end position="266"/>
    </location>
</feature>
<name>A0A1G9AVW9_9RHOB</name>
<protein>
    <submittedName>
        <fullName evidence="4">Flp pilus assembly protein TadG</fullName>
    </submittedName>
</protein>
<keyword evidence="5" id="KW-1185">Reference proteome</keyword>
<dbReference type="AlphaFoldDB" id="A0A1G9AVW9"/>
<proteinExistence type="predicted"/>
<dbReference type="InterPro" id="IPR002035">
    <property type="entry name" value="VWF_A"/>
</dbReference>
<sequence>MLFESDLRIRTSRKSFATSASLRRFTREEDGGLIIFTLFILICMLLAIGMAIDTVRTEFTRIKMQNVTDAAVLAAADLDQTLDPKSVVEDHLRRAGLNPDDVQITVTQGIDSRQVSAVTNYDVPTMFMNMVGIKDLSAPAAGTAMESVSELEIALVLDNSGSMASNSNYRMNLLKPAAKNFVEQVLDNDSSDGKVAISIIPFATQVTAGAGLLSQYKVSDEHSYSHCVTFDDADFSAAKLSTTQPLNRTAHFDPSNTRMPPYSSSRVCRTDTSREITPWSDDVDYLKGRIDAMVGSGWTSIEIGAKWGAALLDPSSRPVLTALIEDKTVDAKFAGQPFDYGSSDAEVSRMKYLVIMSDGENTSQYDIKSPYRDGLSPLFLDGDTASLNNLSYYDADHSGDSKYYRFDISAWRQQPTGQDNARQLSWPEVWDMMSVKYYVNRVEAKVPGLIDRTTYSDVVTGPSSTTKNTRTSNICKAAKDAGVLVFTIGMDTYGQGDTTLADCASGPSYFYDVESDDLDQAFTSIARTINQLRLTN</sequence>
<dbReference type="STRING" id="571298.SAMN04488026_103722"/>
<dbReference type="PROSITE" id="PS50234">
    <property type="entry name" value="VWFA"/>
    <property type="match status" value="1"/>
</dbReference>
<feature type="domain" description="VWFA" evidence="3">
    <location>
        <begin position="152"/>
        <end position="207"/>
    </location>
</feature>
<keyword evidence="2" id="KW-0812">Transmembrane</keyword>
<feature type="transmembrane region" description="Helical" evidence="2">
    <location>
        <begin position="33"/>
        <end position="52"/>
    </location>
</feature>
<dbReference type="InterPro" id="IPR036465">
    <property type="entry name" value="vWFA_dom_sf"/>
</dbReference>
<reference evidence="4 5" key="1">
    <citation type="submission" date="2016-10" db="EMBL/GenBank/DDBJ databases">
        <authorList>
            <person name="de Groot N.N."/>
        </authorList>
    </citation>
    <scope>NUCLEOTIDE SEQUENCE [LARGE SCALE GENOMIC DNA]</scope>
    <source>
        <strain evidence="4 5">DSM 25294</strain>
    </source>
</reference>
<dbReference type="Gene3D" id="3.40.50.410">
    <property type="entry name" value="von Willebrand factor, type A domain"/>
    <property type="match status" value="1"/>
</dbReference>
<dbReference type="EMBL" id="FNEK01000037">
    <property type="protein sequence ID" value="SDK31387.1"/>
    <property type="molecule type" value="Genomic_DNA"/>
</dbReference>
<keyword evidence="2" id="KW-1133">Transmembrane helix</keyword>